<comment type="caution">
    <text evidence="1">The sequence shown here is derived from an EMBL/GenBank/DDBJ whole genome shotgun (WGS) entry which is preliminary data.</text>
</comment>
<protein>
    <submittedName>
        <fullName evidence="1">Uncharacterized protein</fullName>
    </submittedName>
</protein>
<sequence>MTELILRPDLGKRAYRLKCRFVIGAFPSERALEKGKYEAADLFVRDMAKQDFEYVDHYGFKMSGPFPATETVNLPSPSQQEQWHAPSKDMIAAIHAGYQPERLAANGGYAKPVPLITETDAWEFELSGVFVHETILTEIPDPHEEKEMTA</sequence>
<organism evidence="1">
    <name type="scientific">marine sediment metagenome</name>
    <dbReference type="NCBI Taxonomy" id="412755"/>
    <lineage>
        <taxon>unclassified sequences</taxon>
        <taxon>metagenomes</taxon>
        <taxon>ecological metagenomes</taxon>
    </lineage>
</organism>
<reference evidence="1" key="1">
    <citation type="journal article" date="2015" name="Nature">
        <title>Complex archaea that bridge the gap between prokaryotes and eukaryotes.</title>
        <authorList>
            <person name="Spang A."/>
            <person name="Saw J.H."/>
            <person name="Jorgensen S.L."/>
            <person name="Zaremba-Niedzwiedzka K."/>
            <person name="Martijn J."/>
            <person name="Lind A.E."/>
            <person name="van Eijk R."/>
            <person name="Schleper C."/>
            <person name="Guy L."/>
            <person name="Ettema T.J."/>
        </authorList>
    </citation>
    <scope>NUCLEOTIDE SEQUENCE</scope>
</reference>
<name>A0A0F9UMQ8_9ZZZZ</name>
<dbReference type="EMBL" id="LAZR01000622">
    <property type="protein sequence ID" value="KKN62516.1"/>
    <property type="molecule type" value="Genomic_DNA"/>
</dbReference>
<proteinExistence type="predicted"/>
<dbReference type="AlphaFoldDB" id="A0A0F9UMQ8"/>
<gene>
    <name evidence="1" type="ORF">LCGC14_0511320</name>
</gene>
<evidence type="ECO:0000313" key="1">
    <source>
        <dbReference type="EMBL" id="KKN62516.1"/>
    </source>
</evidence>
<accession>A0A0F9UMQ8</accession>